<dbReference type="AlphaFoldDB" id="A0A816QX13"/>
<proteinExistence type="predicted"/>
<protein>
    <submittedName>
        <fullName evidence="1">(rape) hypothetical protein</fullName>
    </submittedName>
</protein>
<reference evidence="1" key="1">
    <citation type="submission" date="2021-01" db="EMBL/GenBank/DDBJ databases">
        <authorList>
            <consortium name="Genoscope - CEA"/>
            <person name="William W."/>
        </authorList>
    </citation>
    <scope>NUCLEOTIDE SEQUENCE</scope>
</reference>
<organism evidence="1">
    <name type="scientific">Brassica napus</name>
    <name type="common">Rape</name>
    <dbReference type="NCBI Taxonomy" id="3708"/>
    <lineage>
        <taxon>Eukaryota</taxon>
        <taxon>Viridiplantae</taxon>
        <taxon>Streptophyta</taxon>
        <taxon>Embryophyta</taxon>
        <taxon>Tracheophyta</taxon>
        <taxon>Spermatophyta</taxon>
        <taxon>Magnoliopsida</taxon>
        <taxon>eudicotyledons</taxon>
        <taxon>Gunneridae</taxon>
        <taxon>Pentapetalae</taxon>
        <taxon>rosids</taxon>
        <taxon>malvids</taxon>
        <taxon>Brassicales</taxon>
        <taxon>Brassicaceae</taxon>
        <taxon>Brassiceae</taxon>
        <taxon>Brassica</taxon>
    </lineage>
</organism>
<sequence length="95" mass="10486">MAEKLWSEKERCGGETGSLHDRRMSYNVAVDSSQTEHVNLFFVHPEALVGLSSSCLIPAVPPNLERLYTVELVTESVIGLTESSSQSSHAAYWAF</sequence>
<gene>
    <name evidence="1" type="ORF">DARMORV10_C01P01300.1</name>
</gene>
<dbReference type="Proteomes" id="UP001295469">
    <property type="component" value="Chromosome C01"/>
</dbReference>
<evidence type="ECO:0000313" key="1">
    <source>
        <dbReference type="EMBL" id="CAF2067300.1"/>
    </source>
</evidence>
<accession>A0A816QX13</accession>
<dbReference type="EMBL" id="HG994365">
    <property type="protein sequence ID" value="CAF2067300.1"/>
    <property type="molecule type" value="Genomic_DNA"/>
</dbReference>
<name>A0A816QX13_BRANA</name>